<sequence length="228" mass="23724">MNTSTHGAHLVKLTRLGAVNVFLVREEDGFTLVDTGVKGSGRAIVEGARAAGGEIARIVLTHGHSDHAGSLDELHALLPDVPVLVGAREARLMDGDRAMEAGEPPLGGGRIVRTTTRPTTLLSPGDRVGSLEVHRAPGHTPGQIALLDPRERTLIAGDAWVTLGGMQATGKAKWPFPFPTMASWHRPTALATARELRGLDPARLAVGHGPVVESPGAAMDRALAAAGA</sequence>
<dbReference type="SMART" id="SM00849">
    <property type="entry name" value="Lactamase_B"/>
    <property type="match status" value="1"/>
</dbReference>
<dbReference type="PANTHER" id="PTHR42951">
    <property type="entry name" value="METALLO-BETA-LACTAMASE DOMAIN-CONTAINING"/>
    <property type="match status" value="1"/>
</dbReference>
<dbReference type="Proteomes" id="UP000585272">
    <property type="component" value="Unassembled WGS sequence"/>
</dbReference>
<dbReference type="Gene3D" id="3.60.15.10">
    <property type="entry name" value="Ribonuclease Z/Hydroxyacylglutathione hydrolase-like"/>
    <property type="match status" value="1"/>
</dbReference>
<comment type="caution">
    <text evidence="2">The sequence shown here is derived from an EMBL/GenBank/DDBJ whole genome shotgun (WGS) entry which is preliminary data.</text>
</comment>
<dbReference type="AlphaFoldDB" id="A0A840IFQ8"/>
<proteinExistence type="predicted"/>
<accession>A0A840IFQ8</accession>
<dbReference type="SUPFAM" id="SSF56281">
    <property type="entry name" value="Metallo-hydrolase/oxidoreductase"/>
    <property type="match status" value="1"/>
</dbReference>
<keyword evidence="3" id="KW-1185">Reference proteome</keyword>
<evidence type="ECO:0000259" key="1">
    <source>
        <dbReference type="SMART" id="SM00849"/>
    </source>
</evidence>
<dbReference type="InterPro" id="IPR001279">
    <property type="entry name" value="Metallo-B-lactamas"/>
</dbReference>
<dbReference type="CDD" id="cd07721">
    <property type="entry name" value="yflN-like_MBL-fold"/>
    <property type="match status" value="1"/>
</dbReference>
<dbReference type="PANTHER" id="PTHR42951:SF9">
    <property type="entry name" value="METAL-DEPENDENT HYDROLASE"/>
    <property type="match status" value="1"/>
</dbReference>
<protein>
    <submittedName>
        <fullName evidence="2">Glyoxylase-like metal-dependent hydrolase (Beta-lactamase superfamily II)</fullName>
    </submittedName>
</protein>
<feature type="domain" description="Metallo-beta-lactamase" evidence="1">
    <location>
        <begin position="18"/>
        <end position="208"/>
    </location>
</feature>
<keyword evidence="2" id="KW-0378">Hydrolase</keyword>
<gene>
    <name evidence="2" type="ORF">BDZ31_003287</name>
</gene>
<dbReference type="EMBL" id="JACHNU010000004">
    <property type="protein sequence ID" value="MBB4663692.1"/>
    <property type="molecule type" value="Genomic_DNA"/>
</dbReference>
<reference evidence="2 3" key="1">
    <citation type="submission" date="2020-08" db="EMBL/GenBank/DDBJ databases">
        <title>Genomic Encyclopedia of Archaeal and Bacterial Type Strains, Phase II (KMG-II): from individual species to whole genera.</title>
        <authorList>
            <person name="Goeker M."/>
        </authorList>
    </citation>
    <scope>NUCLEOTIDE SEQUENCE [LARGE SCALE GENOMIC DNA]</scope>
    <source>
        <strain evidence="2 3">DSM 23288</strain>
    </source>
</reference>
<dbReference type="InterPro" id="IPR036866">
    <property type="entry name" value="RibonucZ/Hydroxyglut_hydro"/>
</dbReference>
<name>A0A840IFQ8_9ACTN</name>
<dbReference type="RefSeq" id="WP_183343404.1">
    <property type="nucleotide sequence ID" value="NZ_JACHNU010000004.1"/>
</dbReference>
<evidence type="ECO:0000313" key="3">
    <source>
        <dbReference type="Proteomes" id="UP000585272"/>
    </source>
</evidence>
<dbReference type="Pfam" id="PF00753">
    <property type="entry name" value="Lactamase_B"/>
    <property type="match status" value="1"/>
</dbReference>
<organism evidence="2 3">
    <name type="scientific">Conexibacter arvalis</name>
    <dbReference type="NCBI Taxonomy" id="912552"/>
    <lineage>
        <taxon>Bacteria</taxon>
        <taxon>Bacillati</taxon>
        <taxon>Actinomycetota</taxon>
        <taxon>Thermoleophilia</taxon>
        <taxon>Solirubrobacterales</taxon>
        <taxon>Conexibacteraceae</taxon>
        <taxon>Conexibacter</taxon>
    </lineage>
</organism>
<dbReference type="GO" id="GO:0016787">
    <property type="term" value="F:hydrolase activity"/>
    <property type="evidence" value="ECO:0007669"/>
    <property type="project" value="UniProtKB-KW"/>
</dbReference>
<evidence type="ECO:0000313" key="2">
    <source>
        <dbReference type="EMBL" id="MBB4663692.1"/>
    </source>
</evidence>
<dbReference type="InterPro" id="IPR050855">
    <property type="entry name" value="NDM-1-like"/>
</dbReference>